<dbReference type="OrthoDB" id="193856at2759"/>
<dbReference type="GO" id="GO:0000064">
    <property type="term" value="F:L-ornithine transmembrane transporter activity"/>
    <property type="evidence" value="ECO:0007669"/>
    <property type="project" value="TreeGrafter"/>
</dbReference>
<dbReference type="InterPro" id="IPR050567">
    <property type="entry name" value="Mitochondrial_Carrier"/>
</dbReference>
<keyword evidence="5" id="KW-0677">Repeat</keyword>
<keyword evidence="6" id="KW-1133">Transmembrane helix</keyword>
<comment type="similarity">
    <text evidence="2 10">Belongs to the mitochondrial carrier (TC 2.A.29) family.</text>
</comment>
<sequence>MKQEFAGPLAGVASGATKLVVGHPFDTVKVRMQTEGALGRFKGPLDCLLATTRKEGFRGLYKGATPPLVGWMMMDSVMLGTYTNVKLLQQRGDPNTPLMFWQHALAGLCGGTAVSFVACPIEQVKARLQVQYDAATKVYKGPIDCAVKLVKNNGFFGLWRGIASTILMRHWFWLYWGSYDVFQRTFRSWGVSEAMIPFWSGGCASQLFWVGCYPADVVKNRIMAQPDVKPLKYPTVRSAFRDVWVTEGFKGFWRGFVPCILRSFPTNGCAMLSFNFVIKALSDEPNVREDFVVHELVEE</sequence>
<evidence type="ECO:0000256" key="8">
    <source>
        <dbReference type="ARBA" id="ARBA00023136"/>
    </source>
</evidence>
<dbReference type="InterPro" id="IPR018108">
    <property type="entry name" value="MCP_transmembrane"/>
</dbReference>
<dbReference type="GO" id="GO:0031966">
    <property type="term" value="C:mitochondrial membrane"/>
    <property type="evidence" value="ECO:0007669"/>
    <property type="project" value="UniProtKB-SubCell"/>
</dbReference>
<evidence type="ECO:0000256" key="1">
    <source>
        <dbReference type="ARBA" id="ARBA00004225"/>
    </source>
</evidence>
<dbReference type="PANTHER" id="PTHR45624:SF57">
    <property type="entry name" value="MITOCHONDRIAL SUBSTRATE CARRIER FAMILY PROTEIN L"/>
    <property type="match status" value="1"/>
</dbReference>
<feature type="repeat" description="Solcar" evidence="9">
    <location>
        <begin position="2"/>
        <end position="88"/>
    </location>
</feature>
<evidence type="ECO:0000256" key="10">
    <source>
        <dbReference type="RuleBase" id="RU000488"/>
    </source>
</evidence>
<keyword evidence="4 9" id="KW-0812">Transmembrane</keyword>
<protein>
    <submittedName>
        <fullName evidence="11">Mitochondrial carrier</fullName>
    </submittedName>
</protein>
<dbReference type="Proteomes" id="UP000070544">
    <property type="component" value="Unassembled WGS sequence"/>
</dbReference>
<evidence type="ECO:0000256" key="7">
    <source>
        <dbReference type="ARBA" id="ARBA00023128"/>
    </source>
</evidence>
<organism evidence="11 12">
    <name type="scientific">Gonapodya prolifera (strain JEL478)</name>
    <name type="common">Monoblepharis prolifera</name>
    <dbReference type="NCBI Taxonomy" id="1344416"/>
    <lineage>
        <taxon>Eukaryota</taxon>
        <taxon>Fungi</taxon>
        <taxon>Fungi incertae sedis</taxon>
        <taxon>Chytridiomycota</taxon>
        <taxon>Chytridiomycota incertae sedis</taxon>
        <taxon>Monoblepharidomycetes</taxon>
        <taxon>Monoblepharidales</taxon>
        <taxon>Gonapodyaceae</taxon>
        <taxon>Gonapodya</taxon>
    </lineage>
</organism>
<dbReference type="Gene3D" id="1.50.40.10">
    <property type="entry name" value="Mitochondrial carrier domain"/>
    <property type="match status" value="1"/>
</dbReference>
<dbReference type="InterPro" id="IPR023395">
    <property type="entry name" value="MCP_dom_sf"/>
</dbReference>
<dbReference type="SUPFAM" id="SSF103506">
    <property type="entry name" value="Mitochondrial carrier"/>
    <property type="match status" value="1"/>
</dbReference>
<dbReference type="GO" id="GO:1990575">
    <property type="term" value="P:mitochondrial L-ornithine transmembrane transport"/>
    <property type="evidence" value="ECO:0007669"/>
    <property type="project" value="TreeGrafter"/>
</dbReference>
<evidence type="ECO:0000313" key="11">
    <source>
        <dbReference type="EMBL" id="KXS15637.1"/>
    </source>
</evidence>
<accession>A0A139AFS3</accession>
<feature type="repeat" description="Solcar" evidence="9">
    <location>
        <begin position="98"/>
        <end position="185"/>
    </location>
</feature>
<dbReference type="OMA" id="VYRESGW"/>
<feature type="repeat" description="Solcar" evidence="9">
    <location>
        <begin position="192"/>
        <end position="280"/>
    </location>
</feature>
<evidence type="ECO:0000313" key="12">
    <source>
        <dbReference type="Proteomes" id="UP000070544"/>
    </source>
</evidence>
<comment type="subcellular location">
    <subcellularLocation>
        <location evidence="1">Mitochondrion membrane</location>
        <topology evidence="1">Multi-pass membrane protein</topology>
    </subcellularLocation>
</comment>
<dbReference type="Pfam" id="PF00153">
    <property type="entry name" value="Mito_carr"/>
    <property type="match status" value="3"/>
</dbReference>
<name>A0A139AFS3_GONPJ</name>
<evidence type="ECO:0000256" key="9">
    <source>
        <dbReference type="PROSITE-ProRule" id="PRU00282"/>
    </source>
</evidence>
<evidence type="ECO:0000256" key="3">
    <source>
        <dbReference type="ARBA" id="ARBA00022448"/>
    </source>
</evidence>
<dbReference type="AlphaFoldDB" id="A0A139AFS3"/>
<keyword evidence="12" id="KW-1185">Reference proteome</keyword>
<reference evidence="11 12" key="1">
    <citation type="journal article" date="2015" name="Genome Biol. Evol.">
        <title>Phylogenomic analyses indicate that early fungi evolved digesting cell walls of algal ancestors of land plants.</title>
        <authorList>
            <person name="Chang Y."/>
            <person name="Wang S."/>
            <person name="Sekimoto S."/>
            <person name="Aerts A.L."/>
            <person name="Choi C."/>
            <person name="Clum A."/>
            <person name="LaButti K.M."/>
            <person name="Lindquist E.A."/>
            <person name="Yee Ngan C."/>
            <person name="Ohm R.A."/>
            <person name="Salamov A.A."/>
            <person name="Grigoriev I.V."/>
            <person name="Spatafora J.W."/>
            <person name="Berbee M.L."/>
        </authorList>
    </citation>
    <scope>NUCLEOTIDE SEQUENCE [LARGE SCALE GENOMIC DNA]</scope>
    <source>
        <strain evidence="11 12">JEL478</strain>
    </source>
</reference>
<dbReference type="STRING" id="1344416.A0A139AFS3"/>
<evidence type="ECO:0000256" key="5">
    <source>
        <dbReference type="ARBA" id="ARBA00022737"/>
    </source>
</evidence>
<evidence type="ECO:0000256" key="4">
    <source>
        <dbReference type="ARBA" id="ARBA00022692"/>
    </source>
</evidence>
<dbReference type="PANTHER" id="PTHR45624">
    <property type="entry name" value="MITOCHONDRIAL BASIC AMINO ACIDS TRANSPORTER-RELATED"/>
    <property type="match status" value="1"/>
</dbReference>
<keyword evidence="8 9" id="KW-0472">Membrane</keyword>
<keyword evidence="3 10" id="KW-0813">Transport</keyword>
<dbReference type="PROSITE" id="PS50920">
    <property type="entry name" value="SOLCAR"/>
    <property type="match status" value="3"/>
</dbReference>
<evidence type="ECO:0000256" key="6">
    <source>
        <dbReference type="ARBA" id="ARBA00022989"/>
    </source>
</evidence>
<evidence type="ECO:0000256" key="2">
    <source>
        <dbReference type="ARBA" id="ARBA00006375"/>
    </source>
</evidence>
<dbReference type="EMBL" id="KQ965761">
    <property type="protein sequence ID" value="KXS15637.1"/>
    <property type="molecule type" value="Genomic_DNA"/>
</dbReference>
<proteinExistence type="inferred from homology"/>
<keyword evidence="7" id="KW-0496">Mitochondrion</keyword>
<gene>
    <name evidence="11" type="ORF">M427DRAFT_323731</name>
</gene>